<protein>
    <submittedName>
        <fullName evidence="1">Glycerol kinase</fullName>
    </submittedName>
</protein>
<dbReference type="InterPro" id="IPR043129">
    <property type="entry name" value="ATPase_NBD"/>
</dbReference>
<dbReference type="EMBL" id="UHIV01000005">
    <property type="protein sequence ID" value="SUP60909.1"/>
    <property type="molecule type" value="Genomic_DNA"/>
</dbReference>
<dbReference type="SUPFAM" id="SSF53067">
    <property type="entry name" value="Actin-like ATPase domain"/>
    <property type="match status" value="1"/>
</dbReference>
<sequence>MPIKQTEYILALDQGTTGTRAVIFNHNTRRVLTAATALTPIIPSRVGKNNAPPTFGKAFSQ</sequence>
<dbReference type="Proteomes" id="UP000254621">
    <property type="component" value="Unassembled WGS sequence"/>
</dbReference>
<organism evidence="1 2">
    <name type="scientific">Weissella viridescens</name>
    <name type="common">Lactobacillus viridescens</name>
    <dbReference type="NCBI Taxonomy" id="1629"/>
    <lineage>
        <taxon>Bacteria</taxon>
        <taxon>Bacillati</taxon>
        <taxon>Bacillota</taxon>
        <taxon>Bacilli</taxon>
        <taxon>Lactobacillales</taxon>
        <taxon>Lactobacillaceae</taxon>
        <taxon>Weissella</taxon>
    </lineage>
</organism>
<evidence type="ECO:0000313" key="2">
    <source>
        <dbReference type="Proteomes" id="UP000254621"/>
    </source>
</evidence>
<proteinExistence type="predicted"/>
<dbReference type="AlphaFoldDB" id="A0A380P6R4"/>
<accession>A0A380P6R4</accession>
<gene>
    <name evidence="1" type="ORF">NCTC13645_02030</name>
</gene>
<reference evidence="1 2" key="1">
    <citation type="submission" date="2018-06" db="EMBL/GenBank/DDBJ databases">
        <authorList>
            <consortium name="Pathogen Informatics"/>
            <person name="Doyle S."/>
        </authorList>
    </citation>
    <scope>NUCLEOTIDE SEQUENCE [LARGE SCALE GENOMIC DNA]</scope>
    <source>
        <strain evidence="1 2">NCTC13645</strain>
    </source>
</reference>
<keyword evidence="1" id="KW-0808">Transferase</keyword>
<keyword evidence="1" id="KW-0418">Kinase</keyword>
<name>A0A380P6R4_WEIVI</name>
<evidence type="ECO:0000313" key="1">
    <source>
        <dbReference type="EMBL" id="SUP60909.1"/>
    </source>
</evidence>
<dbReference type="Gene3D" id="3.30.420.40">
    <property type="match status" value="1"/>
</dbReference>
<dbReference type="GO" id="GO:0016301">
    <property type="term" value="F:kinase activity"/>
    <property type="evidence" value="ECO:0007669"/>
    <property type="project" value="UniProtKB-KW"/>
</dbReference>